<dbReference type="Pfam" id="PF06325">
    <property type="entry name" value="PrmA"/>
    <property type="match status" value="1"/>
</dbReference>
<evidence type="ECO:0000313" key="20">
    <source>
        <dbReference type="EMBL" id="KAH0517242.1"/>
    </source>
</evidence>
<feature type="domain" description="C2H2-type" evidence="19">
    <location>
        <begin position="363"/>
        <end position="384"/>
    </location>
</feature>
<evidence type="ECO:0000256" key="17">
    <source>
        <dbReference type="SAM" id="MobiDB-lite"/>
    </source>
</evidence>
<evidence type="ECO:0000259" key="19">
    <source>
        <dbReference type="PROSITE" id="PS00028"/>
    </source>
</evidence>
<comment type="catalytic activity">
    <reaction evidence="12">
        <text>L-arginyl-[protein] + 2 S-adenosyl-L-methionine = N(omega),N(omega)-dimethyl-L-arginyl-[protein] + 2 S-adenosyl-L-homocysteine + 2 H(+)</text>
        <dbReference type="Rhea" id="RHEA:48096"/>
        <dbReference type="Rhea" id="RHEA-COMP:10532"/>
        <dbReference type="Rhea" id="RHEA-COMP:11991"/>
        <dbReference type="ChEBI" id="CHEBI:15378"/>
        <dbReference type="ChEBI" id="CHEBI:29965"/>
        <dbReference type="ChEBI" id="CHEBI:57856"/>
        <dbReference type="ChEBI" id="CHEBI:59789"/>
        <dbReference type="ChEBI" id="CHEBI:61897"/>
        <dbReference type="EC" id="2.1.1.319"/>
    </reaction>
    <physiologicalReaction direction="left-to-right" evidence="12">
        <dbReference type="Rhea" id="RHEA:48097"/>
    </physiologicalReaction>
</comment>
<dbReference type="GO" id="GO:0035242">
    <property type="term" value="F:protein-arginine omega-N asymmetric methyltransferase activity"/>
    <property type="evidence" value="ECO:0007669"/>
    <property type="project" value="UniProtKB-EC"/>
</dbReference>
<dbReference type="GO" id="GO:0005634">
    <property type="term" value="C:nucleus"/>
    <property type="evidence" value="ECO:0007669"/>
    <property type="project" value="UniProtKB-SubCell"/>
</dbReference>
<sequence>MPGSWALGAVAAALVASMLLLQRGDEGSGAGPSMTDKEALHKLREDFKMQNKSVFILGASGETGKVLLKEILGQNLFSKVTLIGRRKLTFEEEAYKNVNQEVVDFEKLDDYAAAFQGHDVGFCCLGTTRGKAGVEGFIRVDRDYVLKSAELARAGGCKHFNLLSSKGADKSSSFLYLRVKGEVEAKVEELKFDRFSVFRPGVLLCDRQESRPGEWLVRKFFGSLPESWASGHSVPVVTVVRAMLNNLPHVTRKRSRAGARPASVLLGGYRASALARGSGAALCGRAPGRRPCVRWRRETVGPSRGRRGEGGRARVPALALTVCPAGQGAELGPEPPELSDSGDDAGWEDEDAEPAHGRQHTPCLFCDRLFTSAEETFSHCKLEHQFNIDNMVHKHDVEDLYEPVSTPFSYPNGLSENTSIVEKLKHMEARALSAEAALARAREDLQKMKQFAQDFVMNVDVRTCSSTTAIADLQEDEDGVYFSSYGHYGIHEEMLKDKVRTESYRDFIYQNPHIFKDKVVLDVGCGTGILSMFAAKAGAKKVIAVDQSEILYQAMDIIRLNKLEDTIILIKGKIEEVSLPVEKVDVIISEWMGYFLLFESMLDSVLYAKNKYLAKGGSVYPDICTISLVAVSDVSKHADRIAFWDDVYGFNMSCMKKAVIPEAVVEVVDHKTLISDPCDIKNIFPNCIADGLQEAGQWQSPVSTAAATQHPMRSTVQGTQFISAFAFIGNTNMNIT</sequence>
<dbReference type="InterPro" id="IPR013087">
    <property type="entry name" value="Znf_C2H2_type"/>
</dbReference>
<dbReference type="FunFam" id="3.40.50.720:FF:000271">
    <property type="entry name" value="oxidoreductase HTATIP2 isoform X1"/>
    <property type="match status" value="1"/>
</dbReference>
<evidence type="ECO:0000256" key="18">
    <source>
        <dbReference type="SAM" id="SignalP"/>
    </source>
</evidence>
<dbReference type="Gene3D" id="2.70.160.11">
    <property type="entry name" value="Hnrnp arginine n-methyltransferase1"/>
    <property type="match status" value="1"/>
</dbReference>
<keyword evidence="11" id="KW-0539">Nucleus</keyword>
<feature type="signal peptide" evidence="18">
    <location>
        <begin position="1"/>
        <end position="24"/>
    </location>
</feature>
<dbReference type="PROSITE" id="PS00028">
    <property type="entry name" value="ZINC_FINGER_C2H2_1"/>
    <property type="match status" value="1"/>
</dbReference>
<dbReference type="SUPFAM" id="SSF57667">
    <property type="entry name" value="beta-beta-alpha zinc fingers"/>
    <property type="match status" value="1"/>
</dbReference>
<dbReference type="SUPFAM" id="SSF53335">
    <property type="entry name" value="S-adenosyl-L-methionine-dependent methyltransferases"/>
    <property type="match status" value="1"/>
</dbReference>
<comment type="caution">
    <text evidence="20">The sequence shown here is derived from an EMBL/GenBank/DDBJ whole genome shotgun (WGS) entry which is preliminary data.</text>
</comment>
<keyword evidence="9" id="KW-0007">Acetylation</keyword>
<dbReference type="InterPro" id="IPR025799">
    <property type="entry name" value="Arg_MeTrfase"/>
</dbReference>
<evidence type="ECO:0000256" key="3">
    <source>
        <dbReference type="ARBA" id="ARBA00022553"/>
    </source>
</evidence>
<dbReference type="Pfam" id="PF22528">
    <property type="entry name" value="PRMT_C"/>
    <property type="match status" value="1"/>
</dbReference>
<evidence type="ECO:0000256" key="16">
    <source>
        <dbReference type="PROSITE-ProRule" id="PRU01015"/>
    </source>
</evidence>
<keyword evidence="6 16" id="KW-0949">S-adenosyl-L-methionine</keyword>
<dbReference type="GO" id="GO:0006417">
    <property type="term" value="P:regulation of translation"/>
    <property type="evidence" value="ECO:0007669"/>
    <property type="project" value="UniProtKB-KW"/>
</dbReference>
<gene>
    <name evidence="20" type="ORF">LTLLF_122280</name>
</gene>
<evidence type="ECO:0000256" key="11">
    <source>
        <dbReference type="ARBA" id="ARBA00023242"/>
    </source>
</evidence>
<dbReference type="Gene3D" id="3.40.50.720">
    <property type="entry name" value="NAD(P)-binding Rossmann-like Domain"/>
    <property type="match status" value="1"/>
</dbReference>
<keyword evidence="10" id="KW-1015">Disulfide bond</keyword>
<dbReference type="Pfam" id="PF21336">
    <property type="entry name" value="ANM3_zf-C2H2"/>
    <property type="match status" value="1"/>
</dbReference>
<dbReference type="Proteomes" id="UP000710432">
    <property type="component" value="Unassembled WGS sequence"/>
</dbReference>
<keyword evidence="4 16" id="KW-0489">Methyltransferase</keyword>
<evidence type="ECO:0000256" key="10">
    <source>
        <dbReference type="ARBA" id="ARBA00023157"/>
    </source>
</evidence>
<keyword evidence="18" id="KW-0732">Signal</keyword>
<name>A0A8J6GUK2_MICOH</name>
<feature type="compositionally biased region" description="Acidic residues" evidence="17">
    <location>
        <begin position="340"/>
        <end position="352"/>
    </location>
</feature>
<evidence type="ECO:0000256" key="2">
    <source>
        <dbReference type="ARBA" id="ARBA00011925"/>
    </source>
</evidence>
<evidence type="ECO:0000256" key="1">
    <source>
        <dbReference type="ARBA" id="ARBA00004123"/>
    </source>
</evidence>
<evidence type="ECO:0000256" key="4">
    <source>
        <dbReference type="ARBA" id="ARBA00022603"/>
    </source>
</evidence>
<dbReference type="InterPro" id="IPR036291">
    <property type="entry name" value="NAD(P)-bd_dom_sf"/>
</dbReference>
<evidence type="ECO:0000313" key="21">
    <source>
        <dbReference type="Proteomes" id="UP000710432"/>
    </source>
</evidence>
<dbReference type="InterPro" id="IPR016040">
    <property type="entry name" value="NAD(P)-bd_dom"/>
</dbReference>
<dbReference type="PANTHER" id="PTHR11006">
    <property type="entry name" value="PROTEIN ARGININE N-METHYLTRANSFERASE"/>
    <property type="match status" value="1"/>
</dbReference>
<feature type="region of interest" description="Disordered" evidence="17">
    <location>
        <begin position="326"/>
        <end position="358"/>
    </location>
</feature>
<proteinExistence type="predicted"/>
<evidence type="ECO:0000256" key="7">
    <source>
        <dbReference type="ARBA" id="ARBA00022845"/>
    </source>
</evidence>
<comment type="subcellular location">
    <subcellularLocation>
        <location evidence="1">Nucleus</location>
    </subcellularLocation>
</comment>
<evidence type="ECO:0000256" key="8">
    <source>
        <dbReference type="ARBA" id="ARBA00022857"/>
    </source>
</evidence>
<dbReference type="CDD" id="cd02440">
    <property type="entry name" value="AdoMet_MTases"/>
    <property type="match status" value="1"/>
</dbReference>
<dbReference type="Gene3D" id="3.40.50.150">
    <property type="entry name" value="Vaccinia Virus protein VP39"/>
    <property type="match status" value="1"/>
</dbReference>
<keyword evidence="7" id="KW-0810">Translation regulation</keyword>
<dbReference type="FunFam" id="3.40.50.150:FF:000034">
    <property type="entry name" value="Protein arginine N-methyltransferase 3"/>
    <property type="match status" value="1"/>
</dbReference>
<dbReference type="PANTHER" id="PTHR11006:SF53">
    <property type="entry name" value="PROTEIN ARGININE N-METHYLTRANSFERASE 3"/>
    <property type="match status" value="1"/>
</dbReference>
<comment type="subunit">
    <text evidence="14">Monomer. Forms homodimers during oxidative stress. Interacts (via N-terminus) with elongation factor EEF1A1 (via middle-region); the interaction is direct and competes with EEF1A1 binding to guanyl-nucleotide exchange factor EEF1B2, thereby inhibiting GDP for GTP exchange and reactivation of EEF1A1. Interacts with nuclear transport receptors XPO4, IPO5/RANBP5, IPO7, IPO9 and KPNB1 as well as GCN1L1/GCN1 and LRPPRC probably through their HEAT repeats. Binds NCOA5/CIA.</text>
</comment>
<dbReference type="AlphaFoldDB" id="A0A8J6GUK2"/>
<evidence type="ECO:0000256" key="12">
    <source>
        <dbReference type="ARBA" id="ARBA00047384"/>
    </source>
</evidence>
<dbReference type="InterPro" id="IPR055135">
    <property type="entry name" value="PRMT_dom"/>
</dbReference>
<accession>A0A8J6GUK2</accession>
<evidence type="ECO:0000256" key="13">
    <source>
        <dbReference type="ARBA" id="ARBA00049303"/>
    </source>
</evidence>
<dbReference type="EMBL" id="JAATJU010016896">
    <property type="protein sequence ID" value="KAH0517242.1"/>
    <property type="molecule type" value="Genomic_DNA"/>
</dbReference>
<dbReference type="PROSITE" id="PS51678">
    <property type="entry name" value="SAM_MT_PRMT"/>
    <property type="match status" value="1"/>
</dbReference>
<feature type="chain" id="PRO_5035328327" description="Protein HTATIP2" evidence="18">
    <location>
        <begin position="25"/>
        <end position="736"/>
    </location>
</feature>
<dbReference type="InterPro" id="IPR029063">
    <property type="entry name" value="SAM-dependent_MTases_sf"/>
</dbReference>
<protein>
    <recommendedName>
        <fullName evidence="15">Protein HTATIP2</fullName>
        <ecNumber evidence="2">2.1.1.319</ecNumber>
    </recommendedName>
</protein>
<evidence type="ECO:0000256" key="6">
    <source>
        <dbReference type="ARBA" id="ARBA00022691"/>
    </source>
</evidence>
<dbReference type="GO" id="GO:0032259">
    <property type="term" value="P:methylation"/>
    <property type="evidence" value="ECO:0007669"/>
    <property type="project" value="UniProtKB-KW"/>
</dbReference>
<evidence type="ECO:0000256" key="9">
    <source>
        <dbReference type="ARBA" id="ARBA00022990"/>
    </source>
</evidence>
<evidence type="ECO:0000256" key="5">
    <source>
        <dbReference type="ARBA" id="ARBA00022679"/>
    </source>
</evidence>
<dbReference type="EC" id="2.1.1.319" evidence="2"/>
<keyword evidence="5 16" id="KW-0808">Transferase</keyword>
<dbReference type="Pfam" id="PF13460">
    <property type="entry name" value="NAD_binding_10"/>
    <property type="match status" value="1"/>
</dbReference>
<keyword evidence="3" id="KW-0597">Phosphoprotein</keyword>
<dbReference type="CDD" id="cd05250">
    <property type="entry name" value="CC3_like_SDR_a"/>
    <property type="match status" value="1"/>
</dbReference>
<comment type="catalytic activity">
    <reaction evidence="13">
        <text>L-arginyl-[protein] + S-adenosyl-L-methionine = N(omega)-methyl-L-arginyl-[protein] + S-adenosyl-L-homocysteine + H(+)</text>
        <dbReference type="Rhea" id="RHEA:48100"/>
        <dbReference type="Rhea" id="RHEA-COMP:10532"/>
        <dbReference type="Rhea" id="RHEA-COMP:11990"/>
        <dbReference type="ChEBI" id="CHEBI:15378"/>
        <dbReference type="ChEBI" id="CHEBI:29965"/>
        <dbReference type="ChEBI" id="CHEBI:57856"/>
        <dbReference type="ChEBI" id="CHEBI:59789"/>
        <dbReference type="ChEBI" id="CHEBI:65280"/>
    </reaction>
    <physiologicalReaction direction="left-to-right" evidence="13">
        <dbReference type="Rhea" id="RHEA:48101"/>
    </physiologicalReaction>
</comment>
<keyword evidence="8" id="KW-0521">NADP</keyword>
<dbReference type="InterPro" id="IPR049009">
    <property type="entry name" value="ANM3_Znf-C2H2"/>
</dbReference>
<organism evidence="20 21">
    <name type="scientific">Microtus ochrogaster</name>
    <name type="common">Prairie vole</name>
    <dbReference type="NCBI Taxonomy" id="79684"/>
    <lineage>
        <taxon>Eukaryota</taxon>
        <taxon>Metazoa</taxon>
        <taxon>Chordata</taxon>
        <taxon>Craniata</taxon>
        <taxon>Vertebrata</taxon>
        <taxon>Euteleostomi</taxon>
        <taxon>Mammalia</taxon>
        <taxon>Eutheria</taxon>
        <taxon>Euarchontoglires</taxon>
        <taxon>Glires</taxon>
        <taxon>Rodentia</taxon>
        <taxon>Myomorpha</taxon>
        <taxon>Muroidea</taxon>
        <taxon>Cricetidae</taxon>
        <taxon>Arvicolinae</taxon>
        <taxon>Microtus</taxon>
    </lineage>
</organism>
<evidence type="ECO:0000256" key="14">
    <source>
        <dbReference type="ARBA" id="ARBA00093483"/>
    </source>
</evidence>
<dbReference type="GO" id="GO:0042054">
    <property type="term" value="F:histone methyltransferase activity"/>
    <property type="evidence" value="ECO:0007669"/>
    <property type="project" value="TreeGrafter"/>
</dbReference>
<dbReference type="SUPFAM" id="SSF51735">
    <property type="entry name" value="NAD(P)-binding Rossmann-fold domains"/>
    <property type="match status" value="1"/>
</dbReference>
<reference evidence="20" key="1">
    <citation type="submission" date="2020-03" db="EMBL/GenBank/DDBJ databases">
        <title>Studies in the Genomics of Life Span.</title>
        <authorList>
            <person name="Glass D."/>
        </authorList>
    </citation>
    <scope>NUCLEOTIDE SEQUENCE</scope>
    <source>
        <strain evidence="20">LTLLF</strain>
        <tissue evidence="20">Muscle</tissue>
    </source>
</reference>
<dbReference type="InterPro" id="IPR036236">
    <property type="entry name" value="Znf_C2H2_sf"/>
</dbReference>
<evidence type="ECO:0000256" key="15">
    <source>
        <dbReference type="ARBA" id="ARBA00093604"/>
    </source>
</evidence>